<dbReference type="AlphaFoldDB" id="Q213K7"/>
<evidence type="ECO:0000256" key="1">
    <source>
        <dbReference type="SAM" id="Phobius"/>
    </source>
</evidence>
<dbReference type="HOGENOM" id="CLU_1383215_0_0_5"/>
<gene>
    <name evidence="2" type="ordered locus">RPC_2881</name>
</gene>
<reference evidence="2" key="1">
    <citation type="submission" date="2006-03" db="EMBL/GenBank/DDBJ databases">
        <title>Complete sequence of Rhodopseudomonas palustris BisB18.</title>
        <authorList>
            <consortium name="US DOE Joint Genome Institute"/>
            <person name="Copeland A."/>
            <person name="Lucas S."/>
            <person name="Lapidus A."/>
            <person name="Barry K."/>
            <person name="Detter J.C."/>
            <person name="Glavina del Rio T."/>
            <person name="Hammon N."/>
            <person name="Israni S."/>
            <person name="Dalin E."/>
            <person name="Tice H."/>
            <person name="Pitluck S."/>
            <person name="Chain P."/>
            <person name="Malfatti S."/>
            <person name="Shin M."/>
            <person name="Vergez L."/>
            <person name="Schmutz J."/>
            <person name="Larimer F."/>
            <person name="Land M."/>
            <person name="Hauser L."/>
            <person name="Pelletier D.A."/>
            <person name="Kyrpides N."/>
            <person name="Anderson I."/>
            <person name="Oda Y."/>
            <person name="Harwood C.S."/>
            <person name="Richardson P."/>
        </authorList>
    </citation>
    <scope>NUCLEOTIDE SEQUENCE [LARGE SCALE GENOMIC DNA]</scope>
    <source>
        <strain evidence="2">BisB18</strain>
    </source>
</reference>
<proteinExistence type="predicted"/>
<accession>Q213K7</accession>
<dbReference type="EMBL" id="CP000301">
    <property type="protein sequence ID" value="ABD88429.1"/>
    <property type="molecule type" value="Genomic_DNA"/>
</dbReference>
<dbReference type="KEGG" id="rpc:RPC_2881"/>
<dbReference type="STRING" id="316056.RPC_2881"/>
<feature type="transmembrane region" description="Helical" evidence="1">
    <location>
        <begin position="30"/>
        <end position="51"/>
    </location>
</feature>
<evidence type="ECO:0000313" key="2">
    <source>
        <dbReference type="EMBL" id="ABD88429.1"/>
    </source>
</evidence>
<dbReference type="OrthoDB" id="9898429at2"/>
<organism evidence="2">
    <name type="scientific">Rhodopseudomonas palustris (strain BisB18)</name>
    <dbReference type="NCBI Taxonomy" id="316056"/>
    <lineage>
        <taxon>Bacteria</taxon>
        <taxon>Pseudomonadati</taxon>
        <taxon>Pseudomonadota</taxon>
        <taxon>Alphaproteobacteria</taxon>
        <taxon>Hyphomicrobiales</taxon>
        <taxon>Nitrobacteraceae</taxon>
        <taxon>Rhodopseudomonas</taxon>
    </lineage>
</organism>
<keyword evidence="1" id="KW-1133">Transmembrane helix</keyword>
<name>Q213K7_RHOPB</name>
<keyword evidence="1" id="KW-0812">Transmembrane</keyword>
<dbReference type="RefSeq" id="WP_011473325.1">
    <property type="nucleotide sequence ID" value="NC_007925.1"/>
</dbReference>
<keyword evidence="1" id="KW-0472">Membrane</keyword>
<sequence length="197" mass="21961">MAFVVRRYGLDAAFQVRSQSFSLGRGNNPLSLVSALLGMLFFCMSLGAAFAEDAKDRLPLAKDHLGDRSREDVFKAIEQQQREREQQDAERGTREAEVRRMLKEIRERLFDIELFFAQRKDGARPIDCKTVSTQTADLQARIKDAEELQTRASAACRGGAANGAQARAFCSNQEAMLQAEVLKLKEQSSALSAECSH</sequence>
<protein>
    <submittedName>
        <fullName evidence="2">Uncharacterized protein</fullName>
    </submittedName>
</protein>